<comment type="caution">
    <text evidence="5">The sequence shown here is derived from an EMBL/GenBank/DDBJ whole genome shotgun (WGS) entry which is preliminary data.</text>
</comment>
<proteinExistence type="predicted"/>
<evidence type="ECO:0000313" key="6">
    <source>
        <dbReference type="Proteomes" id="UP000256562"/>
    </source>
</evidence>
<keyword evidence="3 5" id="KW-0067">ATP-binding</keyword>
<evidence type="ECO:0000256" key="1">
    <source>
        <dbReference type="ARBA" id="ARBA00022448"/>
    </source>
</evidence>
<sequence length="287" mass="33004">MIEVKEVTKTYHYQKVINQVSFKVYQGTCTAIIGPNGSGKTTLIDLLIGDRDASQGEVSDTSNILDKKHLGVMFQHTHFPERVKVKELYNLLAHFYPNAISIERFKEITRFSNEQLNQYATDLSGGQQRILDFALTLIGQPKCLILDEPTSAMDVQMRQHFWKIIQRLKKKRVTILYTSHYIEEVERMANHVLVLNQGKLIFNDTPQNIKKQQETTIIKLPKHLMELRDCLTNVKVSQPHNQLHIETSDINRTLKELISANVSLKGIEVHQKSLLEIVFDNKGKGEQ</sequence>
<dbReference type="GO" id="GO:0016887">
    <property type="term" value="F:ATP hydrolysis activity"/>
    <property type="evidence" value="ECO:0007669"/>
    <property type="project" value="InterPro"/>
</dbReference>
<reference evidence="5 6" key="1">
    <citation type="journal article" date="2018" name="Vet. Microbiol.">
        <title>Characterisation of Staphylococcus felis isolated from cats using whole genome sequencing.</title>
        <authorList>
            <person name="Worthing K."/>
            <person name="Pang S."/>
            <person name="Trott D.J."/>
            <person name="Abraham S."/>
            <person name="Coombs G.W."/>
            <person name="Jordan D."/>
            <person name="McIntyre L."/>
            <person name="Davies M.R."/>
            <person name="Norris J."/>
        </authorList>
    </citation>
    <scope>NUCLEOTIDE SEQUENCE [LARGE SCALE GENOMIC DNA]</scope>
    <source>
        <strain evidence="5 6">F9</strain>
    </source>
</reference>
<protein>
    <submittedName>
        <fullName evidence="5">ABC transporter ATP-binding protein</fullName>
    </submittedName>
</protein>
<dbReference type="InterPro" id="IPR003439">
    <property type="entry name" value="ABC_transporter-like_ATP-bd"/>
</dbReference>
<dbReference type="SMART" id="SM00382">
    <property type="entry name" value="AAA"/>
    <property type="match status" value="1"/>
</dbReference>
<keyword evidence="2" id="KW-0547">Nucleotide-binding</keyword>
<dbReference type="Proteomes" id="UP000256562">
    <property type="component" value="Unassembled WGS sequence"/>
</dbReference>
<dbReference type="InterPro" id="IPR003593">
    <property type="entry name" value="AAA+_ATPase"/>
</dbReference>
<dbReference type="Gene3D" id="3.40.50.300">
    <property type="entry name" value="P-loop containing nucleotide triphosphate hydrolases"/>
    <property type="match status" value="1"/>
</dbReference>
<dbReference type="AlphaFoldDB" id="A0A3E0IP60"/>
<dbReference type="InterPro" id="IPR027417">
    <property type="entry name" value="P-loop_NTPase"/>
</dbReference>
<dbReference type="PANTHER" id="PTHR42711">
    <property type="entry name" value="ABC TRANSPORTER ATP-BINDING PROTEIN"/>
    <property type="match status" value="1"/>
</dbReference>
<dbReference type="GO" id="GO:0005524">
    <property type="term" value="F:ATP binding"/>
    <property type="evidence" value="ECO:0007669"/>
    <property type="project" value="UniProtKB-KW"/>
</dbReference>
<dbReference type="PANTHER" id="PTHR42711:SF17">
    <property type="entry name" value="ABC TRANSPORTER ATP-BINDING PROTEIN"/>
    <property type="match status" value="1"/>
</dbReference>
<gene>
    <name evidence="5" type="ORF">DOS83_07330</name>
</gene>
<feature type="domain" description="ABC transporter" evidence="4">
    <location>
        <begin position="2"/>
        <end position="222"/>
    </location>
</feature>
<name>A0A3E0IP60_9STAP</name>
<dbReference type="CDD" id="cd03230">
    <property type="entry name" value="ABC_DR_subfamily_A"/>
    <property type="match status" value="1"/>
</dbReference>
<organism evidence="5 6">
    <name type="scientific">Staphylococcus felis</name>
    <dbReference type="NCBI Taxonomy" id="46127"/>
    <lineage>
        <taxon>Bacteria</taxon>
        <taxon>Bacillati</taxon>
        <taxon>Bacillota</taxon>
        <taxon>Bacilli</taxon>
        <taxon>Bacillales</taxon>
        <taxon>Staphylococcaceae</taxon>
        <taxon>Staphylococcus</taxon>
    </lineage>
</organism>
<keyword evidence="1" id="KW-0813">Transport</keyword>
<dbReference type="RefSeq" id="WP_116094485.1">
    <property type="nucleotide sequence ID" value="NZ_QKXQ01000343.1"/>
</dbReference>
<dbReference type="InterPro" id="IPR050763">
    <property type="entry name" value="ABC_transporter_ATP-binding"/>
</dbReference>
<evidence type="ECO:0000313" key="5">
    <source>
        <dbReference type="EMBL" id="REH94625.1"/>
    </source>
</evidence>
<dbReference type="PROSITE" id="PS50893">
    <property type="entry name" value="ABC_TRANSPORTER_2"/>
    <property type="match status" value="1"/>
</dbReference>
<evidence type="ECO:0000256" key="2">
    <source>
        <dbReference type="ARBA" id="ARBA00022741"/>
    </source>
</evidence>
<dbReference type="SUPFAM" id="SSF52540">
    <property type="entry name" value="P-loop containing nucleoside triphosphate hydrolases"/>
    <property type="match status" value="1"/>
</dbReference>
<dbReference type="EMBL" id="QKXQ01000343">
    <property type="protein sequence ID" value="REH94625.1"/>
    <property type="molecule type" value="Genomic_DNA"/>
</dbReference>
<accession>A0A3E0IP60</accession>
<dbReference type="Pfam" id="PF00005">
    <property type="entry name" value="ABC_tran"/>
    <property type="match status" value="1"/>
</dbReference>
<evidence type="ECO:0000259" key="4">
    <source>
        <dbReference type="PROSITE" id="PS50893"/>
    </source>
</evidence>
<evidence type="ECO:0000256" key="3">
    <source>
        <dbReference type="ARBA" id="ARBA00022840"/>
    </source>
</evidence>
<dbReference type="OrthoDB" id="9804819at2"/>